<gene>
    <name evidence="1" type="ORF">FHU39_002716</name>
</gene>
<dbReference type="Proteomes" id="UP000559182">
    <property type="component" value="Unassembled WGS sequence"/>
</dbReference>
<proteinExistence type="predicted"/>
<name>A0A839N4N4_9MICO</name>
<evidence type="ECO:0000313" key="1">
    <source>
        <dbReference type="EMBL" id="MBB2892698.1"/>
    </source>
</evidence>
<dbReference type="EMBL" id="JACHVQ010000002">
    <property type="protein sequence ID" value="MBB2892698.1"/>
    <property type="molecule type" value="Genomic_DNA"/>
</dbReference>
<evidence type="ECO:0000313" key="2">
    <source>
        <dbReference type="Proteomes" id="UP000559182"/>
    </source>
</evidence>
<reference evidence="1 2" key="1">
    <citation type="submission" date="2020-08" db="EMBL/GenBank/DDBJ databases">
        <title>Sequencing the genomes of 1000 actinobacteria strains.</title>
        <authorList>
            <person name="Klenk H.-P."/>
        </authorList>
    </citation>
    <scope>NUCLEOTIDE SEQUENCE [LARGE SCALE GENOMIC DNA]</scope>
    <source>
        <strain evidence="1 2">DSM 105369</strain>
    </source>
</reference>
<comment type="caution">
    <text evidence="1">The sequence shown here is derived from an EMBL/GenBank/DDBJ whole genome shotgun (WGS) entry which is preliminary data.</text>
</comment>
<protein>
    <submittedName>
        <fullName evidence="1">Uncharacterized protein</fullName>
    </submittedName>
</protein>
<accession>A0A839N4N4</accession>
<organism evidence="1 2">
    <name type="scientific">Flexivirga oryzae</name>
    <dbReference type="NCBI Taxonomy" id="1794944"/>
    <lineage>
        <taxon>Bacteria</taxon>
        <taxon>Bacillati</taxon>
        <taxon>Actinomycetota</taxon>
        <taxon>Actinomycetes</taxon>
        <taxon>Micrococcales</taxon>
        <taxon>Dermacoccaceae</taxon>
        <taxon>Flexivirga</taxon>
    </lineage>
</organism>
<keyword evidence="2" id="KW-1185">Reference proteome</keyword>
<dbReference type="AlphaFoldDB" id="A0A839N4N4"/>
<sequence>MAMGVLIVLEGKGPVPITLRRATRSAVLSSSTISGRTLVRGYDDVGVVIPPSRA</sequence>